<dbReference type="AlphaFoldDB" id="A0AAV7TST8"/>
<evidence type="ECO:0000313" key="3">
    <source>
        <dbReference type="Proteomes" id="UP001066276"/>
    </source>
</evidence>
<organism evidence="2 3">
    <name type="scientific">Pleurodeles waltl</name>
    <name type="common">Iberian ribbed newt</name>
    <dbReference type="NCBI Taxonomy" id="8319"/>
    <lineage>
        <taxon>Eukaryota</taxon>
        <taxon>Metazoa</taxon>
        <taxon>Chordata</taxon>
        <taxon>Craniata</taxon>
        <taxon>Vertebrata</taxon>
        <taxon>Euteleostomi</taxon>
        <taxon>Amphibia</taxon>
        <taxon>Batrachia</taxon>
        <taxon>Caudata</taxon>
        <taxon>Salamandroidea</taxon>
        <taxon>Salamandridae</taxon>
        <taxon>Pleurodelinae</taxon>
        <taxon>Pleurodeles</taxon>
    </lineage>
</organism>
<feature type="region of interest" description="Disordered" evidence="1">
    <location>
        <begin position="1"/>
        <end position="27"/>
    </location>
</feature>
<name>A0AAV7TST8_PLEWA</name>
<comment type="caution">
    <text evidence="2">The sequence shown here is derived from an EMBL/GenBank/DDBJ whole genome shotgun (WGS) entry which is preliminary data.</text>
</comment>
<keyword evidence="3" id="KW-1185">Reference proteome</keyword>
<sequence>MASLVQCSRSRSQIQSRTHTSHRWDRADRAADPHLILTGNPRVQKGLLLVISDSQHRGSWWDQSHAIWQSLQDLGAWGQNPATPVPYRTASISPYPGAGTDLSPPVRIPASSPMGCTSPQDQWAAAGPELGPPITWLLTSHWQQVHDLSRPHRLSRPGSVAPGAPHLQSPGPNTSMQLRRSSAKEAYPPRYAQQALCSSVACFIDFALLHAVFGERSLGWGGFS</sequence>
<protein>
    <submittedName>
        <fullName evidence="2">Uncharacterized protein</fullName>
    </submittedName>
</protein>
<feature type="compositionally biased region" description="Low complexity" evidence="1">
    <location>
        <begin position="1"/>
        <end position="17"/>
    </location>
</feature>
<reference evidence="2" key="1">
    <citation type="journal article" date="2022" name="bioRxiv">
        <title>Sequencing and chromosome-scale assembly of the giantPleurodeles waltlgenome.</title>
        <authorList>
            <person name="Brown T."/>
            <person name="Elewa A."/>
            <person name="Iarovenko S."/>
            <person name="Subramanian E."/>
            <person name="Araus A.J."/>
            <person name="Petzold A."/>
            <person name="Susuki M."/>
            <person name="Suzuki K.-i.T."/>
            <person name="Hayashi T."/>
            <person name="Toyoda A."/>
            <person name="Oliveira C."/>
            <person name="Osipova E."/>
            <person name="Leigh N.D."/>
            <person name="Simon A."/>
            <person name="Yun M.H."/>
        </authorList>
    </citation>
    <scope>NUCLEOTIDE SEQUENCE</scope>
    <source>
        <strain evidence="2">20211129_DDA</strain>
        <tissue evidence="2">Liver</tissue>
    </source>
</reference>
<feature type="region of interest" description="Disordered" evidence="1">
    <location>
        <begin position="149"/>
        <end position="184"/>
    </location>
</feature>
<proteinExistence type="predicted"/>
<accession>A0AAV7TST8</accession>
<dbReference type="Proteomes" id="UP001066276">
    <property type="component" value="Chromosome 3_2"/>
</dbReference>
<evidence type="ECO:0000256" key="1">
    <source>
        <dbReference type="SAM" id="MobiDB-lite"/>
    </source>
</evidence>
<gene>
    <name evidence="2" type="ORF">NDU88_004035</name>
</gene>
<feature type="compositionally biased region" description="Polar residues" evidence="1">
    <location>
        <begin position="170"/>
        <end position="180"/>
    </location>
</feature>
<evidence type="ECO:0000313" key="2">
    <source>
        <dbReference type="EMBL" id="KAJ1178793.1"/>
    </source>
</evidence>
<dbReference type="EMBL" id="JANPWB010000006">
    <property type="protein sequence ID" value="KAJ1178793.1"/>
    <property type="molecule type" value="Genomic_DNA"/>
</dbReference>